<protein>
    <submittedName>
        <fullName evidence="1">Uncharacterized protein</fullName>
    </submittedName>
</protein>
<evidence type="ECO:0000313" key="2">
    <source>
        <dbReference type="Proteomes" id="UP000018522"/>
    </source>
</evidence>
<evidence type="ECO:0000313" key="1">
    <source>
        <dbReference type="EMBL" id="AHA98157.1"/>
    </source>
</evidence>
<sequence length="31" mass="3860">MAKIIIYKPRKIKLMRQAVERYLNYKIVKHN</sequence>
<proteinExistence type="predicted"/>
<organism evidence="1 2">
    <name type="scientific">Lactobacillus johnsonii N6.2</name>
    <dbReference type="NCBI Taxonomy" id="1408186"/>
    <lineage>
        <taxon>Bacteria</taxon>
        <taxon>Bacillati</taxon>
        <taxon>Bacillota</taxon>
        <taxon>Bacilli</taxon>
        <taxon>Lactobacillales</taxon>
        <taxon>Lactobacillaceae</taxon>
        <taxon>Lactobacillus</taxon>
    </lineage>
</organism>
<dbReference type="EMBL" id="CP006811">
    <property type="protein sequence ID" value="AHA98157.1"/>
    <property type="molecule type" value="Genomic_DNA"/>
</dbReference>
<name>A0A7D9N8R8_LACJH</name>
<dbReference type="KEGG" id="ljn:T285_04030"/>
<gene>
    <name evidence="1" type="ORF">T285_04030</name>
</gene>
<dbReference type="Proteomes" id="UP000018522">
    <property type="component" value="Chromosome"/>
</dbReference>
<reference evidence="1 2" key="1">
    <citation type="journal article" date="2014" name="Genome Announc.">
        <title>Complete Genome Sequences of Lactobacillus johnsonii Strain N6.2 and Lactobacillus reuteri Strain TD1.</title>
        <authorList>
            <person name="Leonard M.T."/>
            <person name="Valladares R.B."/>
            <person name="Ardissone A."/>
            <person name="Gonzalez C.F."/>
            <person name="Lorca G.L."/>
            <person name="Triplett E.W."/>
        </authorList>
    </citation>
    <scope>NUCLEOTIDE SEQUENCE [LARGE SCALE GENOMIC DNA]</scope>
    <source>
        <strain evidence="1 2">N6.2</strain>
    </source>
</reference>
<dbReference type="AlphaFoldDB" id="A0A7D9N8R8"/>
<accession>A0A7D9N8R8</accession>